<gene>
    <name evidence="2" type="ORF">ASJ82_03345</name>
</gene>
<comment type="caution">
    <text evidence="2">The sequence shown here is derived from an EMBL/GenBank/DDBJ whole genome shotgun (WGS) entry which is preliminary data.</text>
</comment>
<dbReference type="RefSeq" id="WP_095607891.1">
    <property type="nucleotide sequence ID" value="NZ_LMVN01000001.1"/>
</dbReference>
<protein>
    <submittedName>
        <fullName evidence="2">Uncharacterized protein</fullName>
    </submittedName>
</protein>
<reference evidence="2 3" key="1">
    <citation type="journal article" date="2017" name="BMC Genomics">
        <title>Genomic analysis of methanogenic archaea reveals a shift towards energy conservation.</title>
        <authorList>
            <person name="Gilmore S.P."/>
            <person name="Henske J.K."/>
            <person name="Sexton J.A."/>
            <person name="Solomon K.V."/>
            <person name="Seppala S."/>
            <person name="Yoo J.I."/>
            <person name="Huyett L.M."/>
            <person name="Pressman A."/>
            <person name="Cogan J.Z."/>
            <person name="Kivenson V."/>
            <person name="Peng X."/>
            <person name="Tan Y."/>
            <person name="Valentine D.L."/>
            <person name="O'Malley M.A."/>
        </authorList>
    </citation>
    <scope>NUCLEOTIDE SEQUENCE [LARGE SCALE GENOMIC DNA]</scope>
    <source>
        <strain evidence="2 3">1R-7</strain>
    </source>
</reference>
<dbReference type="Proteomes" id="UP000217528">
    <property type="component" value="Unassembled WGS sequence"/>
</dbReference>
<sequence>MDFTVEAGVDVEDFVVCAIVVLFAVVLFAVRLVAFAIASGLNAESPTVILVCCCFSTVLSVDTPAASPIAKAIITTTIRILRAVLLLNTLLSEISFDSIFVYSSTKSSYNSSFRAFFSLILSGSNPFAS</sequence>
<keyword evidence="3" id="KW-1185">Reference proteome</keyword>
<dbReference type="AlphaFoldDB" id="A0A2A2HG12"/>
<feature type="transmembrane region" description="Helical" evidence="1">
    <location>
        <begin position="13"/>
        <end position="37"/>
    </location>
</feature>
<dbReference type="EMBL" id="LMVN01000001">
    <property type="protein sequence ID" value="PAV08240.1"/>
    <property type="molecule type" value="Genomic_DNA"/>
</dbReference>
<keyword evidence="1" id="KW-0812">Transmembrane</keyword>
<evidence type="ECO:0000256" key="1">
    <source>
        <dbReference type="SAM" id="Phobius"/>
    </source>
</evidence>
<evidence type="ECO:0000313" key="2">
    <source>
        <dbReference type="EMBL" id="PAV08240.1"/>
    </source>
</evidence>
<organism evidence="2 3">
    <name type="scientific">Methanosphaera cuniculi</name>
    <dbReference type="NCBI Taxonomy" id="1077256"/>
    <lineage>
        <taxon>Archaea</taxon>
        <taxon>Methanobacteriati</taxon>
        <taxon>Methanobacteriota</taxon>
        <taxon>Methanomada group</taxon>
        <taxon>Methanobacteria</taxon>
        <taxon>Methanobacteriales</taxon>
        <taxon>Methanobacteriaceae</taxon>
        <taxon>Methanosphaera</taxon>
    </lineage>
</organism>
<keyword evidence="1" id="KW-1133">Transmembrane helix</keyword>
<name>A0A2A2HG12_9EURY</name>
<proteinExistence type="predicted"/>
<evidence type="ECO:0000313" key="3">
    <source>
        <dbReference type="Proteomes" id="UP000217528"/>
    </source>
</evidence>
<accession>A0A2A2HG12</accession>
<keyword evidence="1" id="KW-0472">Membrane</keyword>